<keyword evidence="9" id="KW-1185">Reference proteome</keyword>
<dbReference type="NCBIfam" id="NF005929">
    <property type="entry name" value="PRK07946.1"/>
    <property type="match status" value="1"/>
</dbReference>
<evidence type="ECO:0000256" key="6">
    <source>
        <dbReference type="ARBA" id="ARBA00023136"/>
    </source>
</evidence>
<evidence type="ECO:0000256" key="7">
    <source>
        <dbReference type="SAM" id="Phobius"/>
    </source>
</evidence>
<dbReference type="Pfam" id="PF00420">
    <property type="entry name" value="Oxidored_q2"/>
    <property type="match status" value="1"/>
</dbReference>
<dbReference type="Gene3D" id="1.10.287.3510">
    <property type="match status" value="1"/>
</dbReference>
<sequence length="149" mass="15709">MNANLTLILVASTLIGCGVYLILERSLSRVLIGLLMMGNGVNLLFMVAAGPAGKPPIIGSVPTEDMADPLPQALVLTAIVIALGTTAFLLAMAHRSWQLNGNDDVQDDVEDAMIRRLAATDDVSDSHELSESVVADVAEEVYEEEGSSS</sequence>
<evidence type="ECO:0000256" key="3">
    <source>
        <dbReference type="ARBA" id="ARBA00022475"/>
    </source>
</evidence>
<keyword evidence="6 7" id="KW-0472">Membrane</keyword>
<dbReference type="InterPro" id="IPR039428">
    <property type="entry name" value="NUOK/Mnh_C1-like"/>
</dbReference>
<keyword evidence="4 7" id="KW-0812">Transmembrane</keyword>
<proteinExistence type="inferred from homology"/>
<evidence type="ECO:0000256" key="2">
    <source>
        <dbReference type="ARBA" id="ARBA00010388"/>
    </source>
</evidence>
<comment type="caution">
    <text evidence="8">The sequence shown here is derived from an EMBL/GenBank/DDBJ whole genome shotgun (WGS) entry which is preliminary data.</text>
</comment>
<dbReference type="Proteomes" id="UP000540656">
    <property type="component" value="Unassembled WGS sequence"/>
</dbReference>
<dbReference type="GO" id="GO:0005886">
    <property type="term" value="C:plasma membrane"/>
    <property type="evidence" value="ECO:0007669"/>
    <property type="project" value="UniProtKB-SubCell"/>
</dbReference>
<dbReference type="InterPro" id="IPR050601">
    <property type="entry name" value="CPA3_antiporter_subunitC"/>
</dbReference>
<evidence type="ECO:0000313" key="9">
    <source>
        <dbReference type="Proteomes" id="UP000540656"/>
    </source>
</evidence>
<comment type="subcellular location">
    <subcellularLocation>
        <location evidence="1">Cell membrane</location>
        <topology evidence="1">Multi-pass membrane protein</topology>
    </subcellularLocation>
</comment>
<name>A0A7Y9S343_9ACTN</name>
<keyword evidence="3" id="KW-1003">Cell membrane</keyword>
<protein>
    <submittedName>
        <fullName evidence="8">Multicomponent Na+:H+ antiporter subunit C</fullName>
    </submittedName>
</protein>
<organism evidence="8 9">
    <name type="scientific">Nocardioides daedukensis</name>
    <dbReference type="NCBI Taxonomy" id="634462"/>
    <lineage>
        <taxon>Bacteria</taxon>
        <taxon>Bacillati</taxon>
        <taxon>Actinomycetota</taxon>
        <taxon>Actinomycetes</taxon>
        <taxon>Propionibacteriales</taxon>
        <taxon>Nocardioidaceae</taxon>
        <taxon>Nocardioides</taxon>
    </lineage>
</organism>
<dbReference type="RefSeq" id="WP_179502269.1">
    <property type="nucleotide sequence ID" value="NZ_JACCAA010000001.1"/>
</dbReference>
<reference evidence="8 9" key="1">
    <citation type="submission" date="2020-07" db="EMBL/GenBank/DDBJ databases">
        <title>Sequencing the genomes of 1000 actinobacteria strains.</title>
        <authorList>
            <person name="Klenk H.-P."/>
        </authorList>
    </citation>
    <scope>NUCLEOTIDE SEQUENCE [LARGE SCALE GENOMIC DNA]</scope>
    <source>
        <strain evidence="8 9">DSM 23819</strain>
    </source>
</reference>
<evidence type="ECO:0000256" key="1">
    <source>
        <dbReference type="ARBA" id="ARBA00004651"/>
    </source>
</evidence>
<comment type="similarity">
    <text evidence="2">Belongs to the CPA3 antiporters (TC 2.A.63) subunit C family.</text>
</comment>
<dbReference type="AlphaFoldDB" id="A0A7Y9S343"/>
<gene>
    <name evidence="8" type="ORF">BJ980_002116</name>
</gene>
<accession>A0A7Y9S343</accession>
<feature type="transmembrane region" description="Helical" evidence="7">
    <location>
        <begin position="6"/>
        <end position="23"/>
    </location>
</feature>
<dbReference type="PANTHER" id="PTHR34583">
    <property type="entry name" value="ANTIPORTER SUBUNIT MNHC2-RELATED"/>
    <property type="match status" value="1"/>
</dbReference>
<evidence type="ECO:0000256" key="5">
    <source>
        <dbReference type="ARBA" id="ARBA00022989"/>
    </source>
</evidence>
<evidence type="ECO:0000313" key="8">
    <source>
        <dbReference type="EMBL" id="NYG59193.1"/>
    </source>
</evidence>
<feature type="transmembrane region" description="Helical" evidence="7">
    <location>
        <begin position="30"/>
        <end position="53"/>
    </location>
</feature>
<dbReference type="EMBL" id="JACCAA010000001">
    <property type="protein sequence ID" value="NYG59193.1"/>
    <property type="molecule type" value="Genomic_DNA"/>
</dbReference>
<dbReference type="PANTHER" id="PTHR34583:SF2">
    <property type="entry name" value="ANTIPORTER SUBUNIT MNHC2-RELATED"/>
    <property type="match status" value="1"/>
</dbReference>
<feature type="transmembrane region" description="Helical" evidence="7">
    <location>
        <begin position="73"/>
        <end position="93"/>
    </location>
</feature>
<evidence type="ECO:0000256" key="4">
    <source>
        <dbReference type="ARBA" id="ARBA00022692"/>
    </source>
</evidence>
<keyword evidence="5 7" id="KW-1133">Transmembrane helix</keyword>